<dbReference type="Pfam" id="PF12937">
    <property type="entry name" value="F-box-like"/>
    <property type="match status" value="1"/>
</dbReference>
<dbReference type="AlphaFoldDB" id="A0AAD7VUB9"/>
<name>A0AAD7VUB9_9ASCO</name>
<keyword evidence="3" id="KW-1185">Reference proteome</keyword>
<evidence type="ECO:0000259" key="1">
    <source>
        <dbReference type="Pfam" id="PF12937"/>
    </source>
</evidence>
<reference evidence="2" key="1">
    <citation type="submission" date="2023-03" db="EMBL/GenBank/DDBJ databases">
        <title>Near-Complete genome sequence of Lipomyces tetrasporous NRRL Y-64009, an oleaginous yeast capable of growing on lignocellulosic hydrolysates.</title>
        <authorList>
            <consortium name="Lawrence Berkeley National Laboratory"/>
            <person name="Jagtap S.S."/>
            <person name="Liu J.-J."/>
            <person name="Walukiewicz H.E."/>
            <person name="Pangilinan J."/>
            <person name="Lipzen A."/>
            <person name="Ahrendt S."/>
            <person name="Koriabine M."/>
            <person name="Cobaugh K."/>
            <person name="Salamov A."/>
            <person name="Yoshinaga Y."/>
            <person name="Ng V."/>
            <person name="Daum C."/>
            <person name="Grigoriev I.V."/>
            <person name="Slininger P.J."/>
            <person name="Dien B.S."/>
            <person name="Jin Y.-S."/>
            <person name="Rao C.V."/>
        </authorList>
    </citation>
    <scope>NUCLEOTIDE SEQUENCE</scope>
    <source>
        <strain evidence="2">NRRL Y-64009</strain>
    </source>
</reference>
<evidence type="ECO:0000313" key="3">
    <source>
        <dbReference type="Proteomes" id="UP001217417"/>
    </source>
</evidence>
<accession>A0AAD7VUB9</accession>
<dbReference type="InterPro" id="IPR036047">
    <property type="entry name" value="F-box-like_dom_sf"/>
</dbReference>
<dbReference type="GeneID" id="80884273"/>
<sequence length="352" mass="40646">MAVPSCVLCELPQEILIQIFSELDQTCKNDLASLALTCKRLHVIGQQFMISEVTVSWHLLDIFHTKLQTSLYPLIPYITSFSITIPSSWGEWHRSDILQDVLETCFNIRSLQLTLSGSSKWLQYLSPNRHVRKLKLTSSQASSTIALFDVADLHAFKAVEELQLDYFRLQCEYPIEERAVPLLNTVKDLEILNCEWDYPFNMSLFRSLKVLRVYYTIKCEAFTFSERLKNLASNPPTTVKRLILHLDLFSPVRQKTWYPSLKACMDLEFVSLKGFRRPPVEFFENLPDRLMDVELYFASKNFFDNPYLVAAHDNAGVPVISKYGSKTIRLVRSNSPMALTAREMRRLNISAI</sequence>
<gene>
    <name evidence="2" type="ORF">POJ06DRAFT_265825</name>
</gene>
<organism evidence="2 3">
    <name type="scientific">Lipomyces tetrasporus</name>
    <dbReference type="NCBI Taxonomy" id="54092"/>
    <lineage>
        <taxon>Eukaryota</taxon>
        <taxon>Fungi</taxon>
        <taxon>Dikarya</taxon>
        <taxon>Ascomycota</taxon>
        <taxon>Saccharomycotina</taxon>
        <taxon>Lipomycetes</taxon>
        <taxon>Lipomycetales</taxon>
        <taxon>Lipomycetaceae</taxon>
        <taxon>Lipomyces</taxon>
    </lineage>
</organism>
<dbReference type="InterPro" id="IPR032675">
    <property type="entry name" value="LRR_dom_sf"/>
</dbReference>
<dbReference type="EMBL" id="JARPMG010000002">
    <property type="protein sequence ID" value="KAJ8102967.1"/>
    <property type="molecule type" value="Genomic_DNA"/>
</dbReference>
<evidence type="ECO:0000313" key="2">
    <source>
        <dbReference type="EMBL" id="KAJ8102967.1"/>
    </source>
</evidence>
<dbReference type="CDD" id="cd09917">
    <property type="entry name" value="F-box_SF"/>
    <property type="match status" value="1"/>
</dbReference>
<proteinExistence type="predicted"/>
<dbReference type="SUPFAM" id="SSF81383">
    <property type="entry name" value="F-box domain"/>
    <property type="match status" value="1"/>
</dbReference>
<feature type="domain" description="F-box" evidence="1">
    <location>
        <begin position="8"/>
        <end position="44"/>
    </location>
</feature>
<protein>
    <recommendedName>
        <fullName evidence="1">F-box domain-containing protein</fullName>
    </recommendedName>
</protein>
<dbReference type="InterPro" id="IPR001810">
    <property type="entry name" value="F-box_dom"/>
</dbReference>
<dbReference type="RefSeq" id="XP_056046417.1">
    <property type="nucleotide sequence ID" value="XM_056189107.1"/>
</dbReference>
<dbReference type="Proteomes" id="UP001217417">
    <property type="component" value="Unassembled WGS sequence"/>
</dbReference>
<comment type="caution">
    <text evidence="2">The sequence shown here is derived from an EMBL/GenBank/DDBJ whole genome shotgun (WGS) entry which is preliminary data.</text>
</comment>
<dbReference type="Gene3D" id="3.80.10.10">
    <property type="entry name" value="Ribonuclease Inhibitor"/>
    <property type="match status" value="1"/>
</dbReference>